<accession>A0AB39WFK7</accession>
<dbReference type="RefSeq" id="WP_369766033.1">
    <property type="nucleotide sequence ID" value="NZ_CP165626.1"/>
</dbReference>
<protein>
    <recommendedName>
        <fullName evidence="2">PKD domain-containing protein</fullName>
    </recommendedName>
</protein>
<reference evidence="1" key="1">
    <citation type="submission" date="2024-07" db="EMBL/GenBank/DDBJ databases">
        <authorList>
            <person name="Biller S.J."/>
        </authorList>
    </citation>
    <scope>NUCLEOTIDE SEQUENCE</scope>
    <source>
        <strain evidence="1">WC2416</strain>
    </source>
</reference>
<dbReference type="AlphaFoldDB" id="A0AB39WFK7"/>
<evidence type="ECO:0008006" key="2">
    <source>
        <dbReference type="Google" id="ProtNLM"/>
    </source>
</evidence>
<dbReference type="EMBL" id="CP165626">
    <property type="protein sequence ID" value="XDU99437.1"/>
    <property type="molecule type" value="Genomic_DNA"/>
</dbReference>
<dbReference type="PROSITE" id="PS51257">
    <property type="entry name" value="PROKAR_LIPOPROTEIN"/>
    <property type="match status" value="1"/>
</dbReference>
<name>A0AB39WFK7_9FLAO</name>
<organism evidence="1">
    <name type="scientific">Flavobacterium sp. WC2416</name>
    <dbReference type="NCBI Taxonomy" id="3234141"/>
    <lineage>
        <taxon>Bacteria</taxon>
        <taxon>Pseudomonadati</taxon>
        <taxon>Bacteroidota</taxon>
        <taxon>Flavobacteriia</taxon>
        <taxon>Flavobacteriales</taxon>
        <taxon>Flavobacteriaceae</taxon>
        <taxon>Flavobacterium</taxon>
    </lineage>
</organism>
<proteinExistence type="predicted"/>
<sequence>MKRIFLTLITVIAIGSLFSCEPTEDRNSLPAMTLATSDLNFTAIATGNTLVLKNLTPDVIPYWSYTNAKGDELGHSNLNEMTIAMPFAGDYTVNFSAYTKGGSVTATKIVTIAQNDASYFSAPEWALLANGTTGKTWVLDMSSPQGWAGLDYPGATGDNWSWLPDYSGNEWIMANKNWGEMSFDLNGSYNTTVKQTALNTNDQTSKTKSYTFDIANHRLIFNGGAEMLHGGNYYEDASNWANVKVIELTATSLRLGVIRDQDRTGQGVCLIVYHFKPKP</sequence>
<evidence type="ECO:0000313" key="1">
    <source>
        <dbReference type="EMBL" id="XDU99437.1"/>
    </source>
</evidence>
<gene>
    <name evidence="1" type="ORF">AB3G39_03480</name>
</gene>